<evidence type="ECO:0000313" key="4">
    <source>
        <dbReference type="Proteomes" id="UP000604661"/>
    </source>
</evidence>
<keyword evidence="2" id="KW-0812">Transmembrane</keyword>
<dbReference type="EMBL" id="JACJTE010000002">
    <property type="protein sequence ID" value="MBD2559521.1"/>
    <property type="molecule type" value="Genomic_DNA"/>
</dbReference>
<dbReference type="RefSeq" id="WP_190891200.1">
    <property type="nucleotide sequence ID" value="NZ_JACJTE010000002.1"/>
</dbReference>
<evidence type="ECO:0000256" key="2">
    <source>
        <dbReference type="SAM" id="Phobius"/>
    </source>
</evidence>
<name>A0ABR8EQ78_NOSLI</name>
<keyword evidence="2" id="KW-1133">Transmembrane helix</keyword>
<evidence type="ECO:0000313" key="3">
    <source>
        <dbReference type="EMBL" id="MBD2559521.1"/>
    </source>
</evidence>
<protein>
    <submittedName>
        <fullName evidence="3">Uncharacterized protein</fullName>
    </submittedName>
</protein>
<organism evidence="3 4">
    <name type="scientific">Nostoc linckia FACHB-391</name>
    <dbReference type="NCBI Taxonomy" id="2692906"/>
    <lineage>
        <taxon>Bacteria</taxon>
        <taxon>Bacillati</taxon>
        <taxon>Cyanobacteriota</taxon>
        <taxon>Cyanophyceae</taxon>
        <taxon>Nostocales</taxon>
        <taxon>Nostocaceae</taxon>
        <taxon>Nostoc</taxon>
    </lineage>
</organism>
<feature type="region of interest" description="Disordered" evidence="1">
    <location>
        <begin position="1"/>
        <end position="20"/>
    </location>
</feature>
<keyword evidence="4" id="KW-1185">Reference proteome</keyword>
<comment type="caution">
    <text evidence="3">The sequence shown here is derived from an EMBL/GenBank/DDBJ whole genome shotgun (WGS) entry which is preliminary data.</text>
</comment>
<gene>
    <name evidence="3" type="ORF">H6G95_02535</name>
</gene>
<dbReference type="Proteomes" id="UP000604661">
    <property type="component" value="Unassembled WGS sequence"/>
</dbReference>
<feature type="transmembrane region" description="Helical" evidence="2">
    <location>
        <begin position="36"/>
        <end position="56"/>
    </location>
</feature>
<evidence type="ECO:0000256" key="1">
    <source>
        <dbReference type="SAM" id="MobiDB-lite"/>
    </source>
</evidence>
<accession>A0ABR8EQ78</accession>
<keyword evidence="2" id="KW-0472">Membrane</keyword>
<proteinExistence type="predicted"/>
<sequence length="80" mass="8726">MSNDSNYNRQNQEAKTNKGNVLQVGRDYTQTTNTKISVWISVIFVAILAIGASVMLRLNGKVPGFGIDITPETSTPQSPK</sequence>
<reference evidence="3 4" key="1">
    <citation type="journal article" date="2020" name="ISME J.">
        <title>Comparative genomics reveals insights into cyanobacterial evolution and habitat adaptation.</title>
        <authorList>
            <person name="Chen M.Y."/>
            <person name="Teng W.K."/>
            <person name="Zhao L."/>
            <person name="Hu C.X."/>
            <person name="Zhou Y.K."/>
            <person name="Han B.P."/>
            <person name="Song L.R."/>
            <person name="Shu W.S."/>
        </authorList>
    </citation>
    <scope>NUCLEOTIDE SEQUENCE [LARGE SCALE GENOMIC DNA]</scope>
    <source>
        <strain evidence="3 4">FACHB-391</strain>
    </source>
</reference>